<dbReference type="CDD" id="cd02440">
    <property type="entry name" value="AdoMet_MTases"/>
    <property type="match status" value="1"/>
</dbReference>
<dbReference type="SUPFAM" id="SSF53335">
    <property type="entry name" value="S-adenosyl-L-methionine-dependent methyltransferases"/>
    <property type="match status" value="1"/>
</dbReference>
<dbReference type="Proteomes" id="UP000037696">
    <property type="component" value="Unassembled WGS sequence"/>
</dbReference>
<dbReference type="STRING" id="229535.A0A0M8PGS4"/>
<dbReference type="PANTHER" id="PTHR43861">
    <property type="entry name" value="TRANS-ACONITATE 2-METHYLTRANSFERASE-RELATED"/>
    <property type="match status" value="1"/>
</dbReference>
<protein>
    <recommendedName>
        <fullName evidence="3">Methyltransferase domain-containing protein</fullName>
    </recommendedName>
</protein>
<name>A0A0M8PGS4_9EURO</name>
<evidence type="ECO:0000313" key="5">
    <source>
        <dbReference type="Proteomes" id="UP000037696"/>
    </source>
</evidence>
<proteinExistence type="predicted"/>
<dbReference type="Gene3D" id="1.10.150.290">
    <property type="entry name" value="S-adenosyl-L-methionine-dependent methyltransferases"/>
    <property type="match status" value="1"/>
</dbReference>
<organism evidence="4 5">
    <name type="scientific">Penicillium nordicum</name>
    <dbReference type="NCBI Taxonomy" id="229535"/>
    <lineage>
        <taxon>Eukaryota</taxon>
        <taxon>Fungi</taxon>
        <taxon>Dikarya</taxon>
        <taxon>Ascomycota</taxon>
        <taxon>Pezizomycotina</taxon>
        <taxon>Eurotiomycetes</taxon>
        <taxon>Eurotiomycetidae</taxon>
        <taxon>Eurotiales</taxon>
        <taxon>Aspergillaceae</taxon>
        <taxon>Penicillium</taxon>
    </lineage>
</organism>
<dbReference type="Gene3D" id="3.40.50.150">
    <property type="entry name" value="Vaccinia Virus protein VP39"/>
    <property type="match status" value="1"/>
</dbReference>
<dbReference type="InterPro" id="IPR029063">
    <property type="entry name" value="SAM-dependent_MTases_sf"/>
</dbReference>
<dbReference type="Pfam" id="PF13649">
    <property type="entry name" value="Methyltransf_25"/>
    <property type="match status" value="1"/>
</dbReference>
<dbReference type="AlphaFoldDB" id="A0A0M8PGS4"/>
<keyword evidence="1" id="KW-0489">Methyltransferase</keyword>
<dbReference type="InterPro" id="IPR041698">
    <property type="entry name" value="Methyltransf_25"/>
</dbReference>
<evidence type="ECO:0000256" key="1">
    <source>
        <dbReference type="ARBA" id="ARBA00022603"/>
    </source>
</evidence>
<evidence type="ECO:0000256" key="2">
    <source>
        <dbReference type="ARBA" id="ARBA00022679"/>
    </source>
</evidence>
<evidence type="ECO:0000313" key="4">
    <source>
        <dbReference type="EMBL" id="KOS47851.1"/>
    </source>
</evidence>
<dbReference type="NCBIfam" id="NF002463">
    <property type="entry name" value="PRK01683.1"/>
    <property type="match status" value="1"/>
</dbReference>
<dbReference type="GO" id="GO:0032259">
    <property type="term" value="P:methylation"/>
    <property type="evidence" value="ECO:0007669"/>
    <property type="project" value="UniProtKB-KW"/>
</dbReference>
<dbReference type="InterPro" id="IPR023149">
    <property type="entry name" value="Trans_acon_MeTrfase_C"/>
</dbReference>
<reference evidence="4 5" key="1">
    <citation type="submission" date="2015-08" db="EMBL/GenBank/DDBJ databases">
        <title>Genome sequencing of Penicillium nordicum.</title>
        <authorList>
            <person name="Nguyen H.D."/>
            <person name="Seifert K.A."/>
        </authorList>
    </citation>
    <scope>NUCLEOTIDE SEQUENCE [LARGE SCALE GENOMIC DNA]</scope>
    <source>
        <strain evidence="4 5">DAOMC 185683</strain>
    </source>
</reference>
<sequence length="320" mass="36242">MNGYHIKTSISHPAKHVLVFQIIKTMYSRLNPTATRLFAHSARIPIRISTPVHRNFTTTMSQAKDWNANQYLKFENERTQPARDLLSHVPLTAPKRIIDLGCGPANSTTVLATTYPSATITGLDSSPDMINRAKQVLPDRDFHVEDLSTYTPDPAKPVDLFFSNAVFQWLKADERIAIIKRLLQPQEKGAVFALQVPYNLDEPSHALMQETAVAGPWAGKLAGVQRDGFQSPQELYDLVKPFCSHVHVFETSYYHALESHEAVIEWVKGTGLRPFLDLLEDEEKEVFLKDYLRRLQGAYPVSVDGRVLLKYPRLFMVAVK</sequence>
<dbReference type="GO" id="GO:0030798">
    <property type="term" value="F:trans-aconitate 2-methyltransferase activity"/>
    <property type="evidence" value="ECO:0007669"/>
    <property type="project" value="InterPro"/>
</dbReference>
<dbReference type="EMBL" id="LHQQ01000011">
    <property type="protein sequence ID" value="KOS47851.1"/>
    <property type="molecule type" value="Genomic_DNA"/>
</dbReference>
<keyword evidence="5" id="KW-1185">Reference proteome</keyword>
<feature type="domain" description="Methyltransferase" evidence="3">
    <location>
        <begin position="97"/>
        <end position="184"/>
    </location>
</feature>
<comment type="caution">
    <text evidence="4">The sequence shown here is derived from an EMBL/GenBank/DDBJ whole genome shotgun (WGS) entry which is preliminary data.</text>
</comment>
<keyword evidence="2" id="KW-0808">Transferase</keyword>
<evidence type="ECO:0000259" key="3">
    <source>
        <dbReference type="Pfam" id="PF13649"/>
    </source>
</evidence>
<dbReference type="OrthoDB" id="66144at2759"/>
<gene>
    <name evidence="4" type="ORF">ACN38_g1209</name>
</gene>
<dbReference type="PANTHER" id="PTHR43861:SF1">
    <property type="entry name" value="TRANS-ACONITATE 2-METHYLTRANSFERASE"/>
    <property type="match status" value="1"/>
</dbReference>
<accession>A0A0M8PGS4</accession>